<dbReference type="AlphaFoldDB" id="M7Y4F8"/>
<accession>M7Y4F8</accession>
<protein>
    <submittedName>
        <fullName evidence="1">Uncharacterized protein</fullName>
    </submittedName>
</protein>
<organism evidence="1 2">
    <name type="scientific">Mariniradius saccharolyticus AK6</name>
    <dbReference type="NCBI Taxonomy" id="1239962"/>
    <lineage>
        <taxon>Bacteria</taxon>
        <taxon>Pseudomonadati</taxon>
        <taxon>Bacteroidota</taxon>
        <taxon>Cytophagia</taxon>
        <taxon>Cytophagales</taxon>
        <taxon>Cyclobacteriaceae</taxon>
        <taxon>Mariniradius</taxon>
    </lineage>
</organism>
<evidence type="ECO:0000313" key="2">
    <source>
        <dbReference type="Proteomes" id="UP000010953"/>
    </source>
</evidence>
<reference evidence="1" key="1">
    <citation type="submission" date="2013-01" db="EMBL/GenBank/DDBJ databases">
        <title>Genome assembly of Mariniradius saccharolyticus AK6.</title>
        <authorList>
            <person name="Vaidya B."/>
            <person name="Khatri I."/>
            <person name="Tanuku N.R.S."/>
            <person name="Subramanian S."/>
            <person name="Pinnaka A."/>
        </authorList>
    </citation>
    <scope>NUCLEOTIDE SEQUENCE [LARGE SCALE GENOMIC DNA]</scope>
    <source>
        <strain evidence="1">AK6</strain>
    </source>
</reference>
<gene>
    <name evidence="1" type="ORF">C943_01408</name>
</gene>
<keyword evidence="2" id="KW-1185">Reference proteome</keyword>
<evidence type="ECO:0000313" key="1">
    <source>
        <dbReference type="EMBL" id="EMS32146.1"/>
    </source>
</evidence>
<proteinExistence type="predicted"/>
<dbReference type="EMBL" id="AMZY02000014">
    <property type="protein sequence ID" value="EMS32146.1"/>
    <property type="molecule type" value="Genomic_DNA"/>
</dbReference>
<sequence length="40" mass="4578">MGCIRKLAWSSLKKPAFFSIFGHLKRKGNQNFGIKPKDID</sequence>
<dbReference type="Proteomes" id="UP000010953">
    <property type="component" value="Unassembled WGS sequence"/>
</dbReference>
<name>M7Y4F8_9BACT</name>
<comment type="caution">
    <text evidence="1">The sequence shown here is derived from an EMBL/GenBank/DDBJ whole genome shotgun (WGS) entry which is preliminary data.</text>
</comment>
<dbReference type="InParanoid" id="M7Y4F8"/>